<feature type="active site" description="Charge relay system" evidence="7 8">
    <location>
        <position position="96"/>
    </location>
</feature>
<dbReference type="GO" id="GO:0016485">
    <property type="term" value="P:protein processing"/>
    <property type="evidence" value="ECO:0007669"/>
    <property type="project" value="TreeGrafter"/>
</dbReference>
<feature type="compositionally biased region" description="Acidic residues" evidence="9">
    <location>
        <begin position="671"/>
        <end position="706"/>
    </location>
</feature>
<dbReference type="Proteomes" id="UP000444174">
    <property type="component" value="Unassembled WGS sequence"/>
</dbReference>
<evidence type="ECO:0000256" key="6">
    <source>
        <dbReference type="ARBA" id="ARBA00022837"/>
    </source>
</evidence>
<dbReference type="SUPFAM" id="SSF49785">
    <property type="entry name" value="Galactose-binding domain-like"/>
    <property type="match status" value="1"/>
</dbReference>
<evidence type="ECO:0000256" key="1">
    <source>
        <dbReference type="ARBA" id="ARBA00005325"/>
    </source>
</evidence>
<reference evidence="11 12" key="1">
    <citation type="submission" date="2019-10" db="EMBL/GenBank/DDBJ databases">
        <title>Epibacterium sp. nov., isolated from seawater.</title>
        <authorList>
            <person name="Zhang X."/>
            <person name="Li N."/>
        </authorList>
    </citation>
    <scope>NUCLEOTIDE SEQUENCE [LARGE SCALE GENOMIC DNA]</scope>
    <source>
        <strain evidence="11 12">SM1979</strain>
    </source>
</reference>
<dbReference type="PRINTS" id="PR00313">
    <property type="entry name" value="CABNDNGRPT"/>
</dbReference>
<dbReference type="GO" id="GO:0016020">
    <property type="term" value="C:membrane"/>
    <property type="evidence" value="ECO:0007669"/>
    <property type="project" value="TreeGrafter"/>
</dbReference>
<feature type="domain" description="P/Homo B" evidence="10">
    <location>
        <begin position="343"/>
        <end position="489"/>
    </location>
</feature>
<evidence type="ECO:0000256" key="3">
    <source>
        <dbReference type="ARBA" id="ARBA00022729"/>
    </source>
</evidence>
<evidence type="ECO:0000256" key="8">
    <source>
        <dbReference type="PROSITE-ProRule" id="PRU01240"/>
    </source>
</evidence>
<feature type="active site" description="Charge relay system" evidence="7 8">
    <location>
        <position position="264"/>
    </location>
</feature>
<dbReference type="Gene3D" id="2.60.120.260">
    <property type="entry name" value="Galactose-binding domain-like"/>
    <property type="match status" value="1"/>
</dbReference>
<dbReference type="InterPro" id="IPR008979">
    <property type="entry name" value="Galactose-bd-like_sf"/>
</dbReference>
<comment type="caution">
    <text evidence="11">The sequence shown here is derived from an EMBL/GenBank/DDBJ whole genome shotgun (WGS) entry which is preliminary data.</text>
</comment>
<dbReference type="InterPro" id="IPR011049">
    <property type="entry name" value="Serralysin-like_metalloprot_C"/>
</dbReference>
<dbReference type="InterPro" id="IPR036852">
    <property type="entry name" value="Peptidase_S8/S53_dom_sf"/>
</dbReference>
<dbReference type="PROSITE" id="PS00137">
    <property type="entry name" value="SUBTILASE_HIS"/>
    <property type="match status" value="1"/>
</dbReference>
<dbReference type="GO" id="GO:0012505">
    <property type="term" value="C:endomembrane system"/>
    <property type="evidence" value="ECO:0007669"/>
    <property type="project" value="UniProtKB-ARBA"/>
</dbReference>
<dbReference type="PROSITE" id="PS00138">
    <property type="entry name" value="SUBTILASE_SER"/>
    <property type="match status" value="1"/>
</dbReference>
<keyword evidence="2 8" id="KW-0645">Protease</keyword>
<dbReference type="Pfam" id="PF00082">
    <property type="entry name" value="Peptidase_S8"/>
    <property type="match status" value="1"/>
</dbReference>
<dbReference type="InterPro" id="IPR000209">
    <property type="entry name" value="Peptidase_S8/S53_dom"/>
</dbReference>
<dbReference type="PANTHER" id="PTHR42884">
    <property type="entry name" value="PROPROTEIN CONVERTASE SUBTILISIN/KEXIN-RELATED"/>
    <property type="match status" value="1"/>
</dbReference>
<keyword evidence="6" id="KW-0106">Calcium</keyword>
<proteinExistence type="inferred from homology"/>
<dbReference type="PROSITE" id="PS00330">
    <property type="entry name" value="HEMOLYSIN_CALCIUM"/>
    <property type="match status" value="3"/>
</dbReference>
<dbReference type="InterPro" id="IPR001343">
    <property type="entry name" value="Hemolysn_Ca-bd"/>
</dbReference>
<dbReference type="PRINTS" id="PR00723">
    <property type="entry name" value="SUBTILISIN"/>
</dbReference>
<dbReference type="GO" id="GO:0005737">
    <property type="term" value="C:cytoplasm"/>
    <property type="evidence" value="ECO:0007669"/>
    <property type="project" value="UniProtKB-ARBA"/>
</dbReference>
<gene>
    <name evidence="11" type="ORF">GFB49_08045</name>
</gene>
<evidence type="ECO:0000313" key="11">
    <source>
        <dbReference type="EMBL" id="MQQ08399.1"/>
    </source>
</evidence>
<evidence type="ECO:0000256" key="2">
    <source>
        <dbReference type="ARBA" id="ARBA00022670"/>
    </source>
</evidence>
<name>A0A843YGZ2_9RHOB</name>
<keyword evidence="5 8" id="KW-0720">Serine protease</keyword>
<dbReference type="InterPro" id="IPR023828">
    <property type="entry name" value="Peptidase_S8_Ser-AS"/>
</dbReference>
<dbReference type="AlphaFoldDB" id="A0A843YGZ2"/>
<feature type="active site" description="Charge relay system" evidence="7 8">
    <location>
        <position position="56"/>
    </location>
</feature>
<dbReference type="Pfam" id="PF00353">
    <property type="entry name" value="HemolysinCabind"/>
    <property type="match status" value="3"/>
</dbReference>
<dbReference type="InterPro" id="IPR022398">
    <property type="entry name" value="Peptidase_S8_His-AS"/>
</dbReference>
<evidence type="ECO:0000313" key="12">
    <source>
        <dbReference type="Proteomes" id="UP000444174"/>
    </source>
</evidence>
<evidence type="ECO:0000259" key="10">
    <source>
        <dbReference type="PROSITE" id="PS51829"/>
    </source>
</evidence>
<dbReference type="Gene3D" id="3.40.50.200">
    <property type="entry name" value="Peptidase S8/S53 domain"/>
    <property type="match status" value="1"/>
</dbReference>
<dbReference type="GO" id="GO:0005509">
    <property type="term" value="F:calcium ion binding"/>
    <property type="evidence" value="ECO:0007669"/>
    <property type="project" value="InterPro"/>
</dbReference>
<dbReference type="PROSITE" id="PS51829">
    <property type="entry name" value="P_HOMO_B"/>
    <property type="match status" value="1"/>
</dbReference>
<accession>A0A843YGZ2</accession>
<dbReference type="SUPFAM" id="SSF52743">
    <property type="entry name" value="Subtilisin-like"/>
    <property type="match status" value="1"/>
</dbReference>
<evidence type="ECO:0000256" key="5">
    <source>
        <dbReference type="ARBA" id="ARBA00022825"/>
    </source>
</evidence>
<dbReference type="GO" id="GO:0004252">
    <property type="term" value="F:serine-type endopeptidase activity"/>
    <property type="evidence" value="ECO:0007669"/>
    <property type="project" value="UniProtKB-UniRule"/>
</dbReference>
<protein>
    <submittedName>
        <fullName evidence="11">S8 family serine peptidase</fullName>
    </submittedName>
</protein>
<comment type="similarity">
    <text evidence="1">Belongs to the peptidase S8 family. Furin subfamily.</text>
</comment>
<dbReference type="PROSITE" id="PS51892">
    <property type="entry name" value="SUBTILASE"/>
    <property type="match status" value="1"/>
</dbReference>
<dbReference type="EMBL" id="WIBF01000004">
    <property type="protein sequence ID" value="MQQ08399.1"/>
    <property type="molecule type" value="Genomic_DNA"/>
</dbReference>
<evidence type="ECO:0000256" key="4">
    <source>
        <dbReference type="ARBA" id="ARBA00022801"/>
    </source>
</evidence>
<dbReference type="Gene3D" id="2.150.10.10">
    <property type="entry name" value="Serralysin-like metalloprotease, C-terminal"/>
    <property type="match status" value="3"/>
</dbReference>
<keyword evidence="4 8" id="KW-0378">Hydrolase</keyword>
<dbReference type="InterPro" id="IPR034182">
    <property type="entry name" value="Kexin/furin"/>
</dbReference>
<keyword evidence="12" id="KW-1185">Reference proteome</keyword>
<dbReference type="SUPFAM" id="SSF51120">
    <property type="entry name" value="beta-Roll"/>
    <property type="match status" value="2"/>
</dbReference>
<dbReference type="RefSeq" id="WP_153215353.1">
    <property type="nucleotide sequence ID" value="NZ_WIBF01000004.1"/>
</dbReference>
<dbReference type="Pfam" id="PF01483">
    <property type="entry name" value="P_proprotein"/>
    <property type="match status" value="1"/>
</dbReference>
<dbReference type="InterPro" id="IPR015500">
    <property type="entry name" value="Peptidase_S8_subtilisin-rel"/>
</dbReference>
<evidence type="ECO:0000256" key="9">
    <source>
        <dbReference type="SAM" id="MobiDB-lite"/>
    </source>
</evidence>
<feature type="region of interest" description="Disordered" evidence="9">
    <location>
        <begin position="658"/>
        <end position="714"/>
    </location>
</feature>
<dbReference type="InterPro" id="IPR018511">
    <property type="entry name" value="Hemolysin-typ_Ca-bd_CS"/>
</dbReference>
<sequence length="912" mass="97052">MSQVAPNSNRVQEFLEDPRINDSWYLDSSTRSALSIDIEGVWEEYTGQDVTVGVIDSQIDYHHKDLSRAYDETQDYDFDRDTGDISINSKYITDHHGTMVAGMIAAEGGNDVGSVGISPDATLVGLAINYSSPDISNQVVQALNAAVDLDVVNNSWSFSANFRDNFRLSSYADHSAALENLATNGRDGLGTSVVFSAGNGGIEGASNYHNFQNSPYSIAVGAVERFGDVWENSNTGANVLLSAAGHQAVTTYSNDRYALPSGTSFAAPQVAGAIALMLEANPDLGYRDIQQILALSSTREGLSDTPLVGDGWLTNGADNFNGGGMHYSDAFGYGFLNVRNAVRLAETWDKQQTAANLDTVVVEEDFYLALEAGTKDHIQATFEMDETVMVEHVRLALDLNWKNNGDLDVYLTSPDGTTVRLVYDAEGTSYIGGLRNFTLTSVATMGELSSGEWTIDIYNRDPDAASGDGSAMTGVLNSATLTLHGEADGLEDDTYFYTDEFGSLYADETARHMLQDSDGGVDTLNAAAVTTDSVIDLSGGKNTTIAGVTVEMDTPSNIENAYAGDGNDTVIGSEADNHLRAGRGDDTLQFSAGEDVLAGGAGIDTLRFEFNFSEVYGYLTEAQTLLLGVVDYGLATVSGVESFEFYDVTYSLAELTNRLGNGTDTPNETPDTPDDADTPDDPDTTDSIDPDPVEDEPEEQPVDDTPADPVEPPVTFDEVQIGTAAADALRGSSLRDHLTSAEGNDTVFGFAGDDLLEGGDGNDRIKGGDDNDSLRGDSGTDALFGGMGDDLLEGGADNDKLIGHEGNDTLIGGSGRDVLRGGDGADTYVFDLTEADQLDVLFGFSATEGDTIVVQGLEEDAAVSFDLLFKDNGSVFLQAEIDGETTRLAKLVNFEEDALTVDMQADGSAFLY</sequence>
<dbReference type="PANTHER" id="PTHR42884:SF14">
    <property type="entry name" value="NEUROENDOCRINE CONVERTASE 1"/>
    <property type="match status" value="1"/>
</dbReference>
<dbReference type="InterPro" id="IPR002884">
    <property type="entry name" value="P_dom"/>
</dbReference>
<organism evidence="11 12">
    <name type="scientific">Tritonibacter litoralis</name>
    <dbReference type="NCBI Taxonomy" id="2662264"/>
    <lineage>
        <taxon>Bacteria</taxon>
        <taxon>Pseudomonadati</taxon>
        <taxon>Pseudomonadota</taxon>
        <taxon>Alphaproteobacteria</taxon>
        <taxon>Rhodobacterales</taxon>
        <taxon>Paracoccaceae</taxon>
        <taxon>Tritonibacter</taxon>
    </lineage>
</organism>
<dbReference type="CDD" id="cd04059">
    <property type="entry name" value="Peptidases_S8_Protein_convertases_Kexins_Furin-like"/>
    <property type="match status" value="1"/>
</dbReference>
<evidence type="ECO:0000256" key="7">
    <source>
        <dbReference type="PIRSR" id="PIRSR615500-1"/>
    </source>
</evidence>
<keyword evidence="3" id="KW-0732">Signal</keyword>